<keyword evidence="4 13" id="KW-0573">Peptidoglycan synthesis</keyword>
<feature type="binding site" evidence="13">
    <location>
        <position position="465"/>
    </location>
    <ligand>
        <name>meso-2,6-diaminopimelate</name>
        <dbReference type="ChEBI" id="CHEBI:57791"/>
    </ligand>
</feature>
<feature type="binding site" evidence="13">
    <location>
        <position position="469"/>
    </location>
    <ligand>
        <name>meso-2,6-diaminopimelate</name>
        <dbReference type="ChEBI" id="CHEBI:57791"/>
    </ligand>
</feature>
<dbReference type="Proteomes" id="UP000294289">
    <property type="component" value="Chromosome"/>
</dbReference>
<dbReference type="PANTHER" id="PTHR23135">
    <property type="entry name" value="MUR LIGASE FAMILY MEMBER"/>
    <property type="match status" value="1"/>
</dbReference>
<dbReference type="InterPro" id="IPR035911">
    <property type="entry name" value="MurE/MurF_N"/>
</dbReference>
<evidence type="ECO:0000313" key="18">
    <source>
        <dbReference type="EMBL" id="VFP88194.1"/>
    </source>
</evidence>
<dbReference type="GO" id="GO:0008360">
    <property type="term" value="P:regulation of cell shape"/>
    <property type="evidence" value="ECO:0007669"/>
    <property type="project" value="UniProtKB-KW"/>
</dbReference>
<dbReference type="InterPro" id="IPR005761">
    <property type="entry name" value="UDP-N-AcMur-Glu-dNH2Pim_ligase"/>
</dbReference>
<gene>
    <name evidence="13 18" type="primary">murE</name>
    <name evidence="18" type="ORF">ERCIPICE3303_376</name>
</gene>
<dbReference type="EC" id="6.3.2.13" evidence="8 13"/>
<dbReference type="Gene3D" id="3.90.190.20">
    <property type="entry name" value="Mur ligase, C-terminal domain"/>
    <property type="match status" value="1"/>
</dbReference>
<evidence type="ECO:0000256" key="6">
    <source>
        <dbReference type="ARBA" id="ARBA00023316"/>
    </source>
</evidence>
<evidence type="ECO:0000256" key="3">
    <source>
        <dbReference type="ARBA" id="ARBA00022960"/>
    </source>
</evidence>
<feature type="binding site" evidence="13">
    <location>
        <position position="193"/>
    </location>
    <ligand>
        <name>UDP-N-acetyl-alpha-D-muramoyl-L-alanyl-D-glutamate</name>
        <dbReference type="ChEBI" id="CHEBI:83900"/>
    </ligand>
</feature>
<feature type="binding site" evidence="13">
    <location>
        <position position="185"/>
    </location>
    <ligand>
        <name>UDP-N-acetyl-alpha-D-muramoyl-L-alanyl-D-glutamate</name>
        <dbReference type="ChEBI" id="CHEBI:83900"/>
    </ligand>
</feature>
<dbReference type="NCBIfam" id="NF001126">
    <property type="entry name" value="PRK00139.1-4"/>
    <property type="match status" value="1"/>
</dbReference>
<dbReference type="InterPro" id="IPR013221">
    <property type="entry name" value="Mur_ligase_cen"/>
</dbReference>
<dbReference type="GO" id="GO:0005737">
    <property type="term" value="C:cytoplasm"/>
    <property type="evidence" value="ECO:0007669"/>
    <property type="project" value="UniProtKB-SubCell"/>
</dbReference>
<dbReference type="AlphaFoldDB" id="A0A803FTP5"/>
<comment type="cofactor">
    <cofactor evidence="13">
        <name>Mg(2+)</name>
        <dbReference type="ChEBI" id="CHEBI:18420"/>
    </cofactor>
</comment>
<evidence type="ECO:0000256" key="5">
    <source>
        <dbReference type="ARBA" id="ARBA00023306"/>
    </source>
</evidence>
<dbReference type="FunFam" id="3.90.190.20:FF:000006">
    <property type="entry name" value="UDP-N-acetylmuramoyl-L-alanyl-D-glutamate--2,6-diaminopimelate ligase"/>
    <property type="match status" value="1"/>
</dbReference>
<dbReference type="UniPathway" id="UPA00219"/>
<dbReference type="GO" id="GO:0071555">
    <property type="term" value="P:cell wall organization"/>
    <property type="evidence" value="ECO:0007669"/>
    <property type="project" value="UniProtKB-KW"/>
</dbReference>
<dbReference type="InterPro" id="IPR004101">
    <property type="entry name" value="Mur_ligase_C"/>
</dbReference>
<dbReference type="OrthoDB" id="9800958at2"/>
<dbReference type="InterPro" id="IPR036615">
    <property type="entry name" value="Mur_ligase_C_dom_sf"/>
</dbReference>
<feature type="domain" description="Mur ligase C-terminal" evidence="16">
    <location>
        <begin position="341"/>
        <end position="467"/>
    </location>
</feature>
<comment type="pathway">
    <text evidence="13 14">Cell wall biogenesis; peptidoglycan biosynthesis.</text>
</comment>
<keyword evidence="13" id="KW-0067">ATP-binding</keyword>
<reference evidence="18 19" key="1">
    <citation type="submission" date="2019-02" db="EMBL/GenBank/DDBJ databases">
        <authorList>
            <person name="Manzano-Marin A."/>
            <person name="Manzano-Marin A."/>
        </authorList>
    </citation>
    <scope>NUCLEOTIDE SEQUENCE [LARGE SCALE GENOMIC DNA]</scope>
    <source>
        <strain evidence="18 19">ErCipiceae</strain>
    </source>
</reference>
<keyword evidence="13" id="KW-0547">Nucleotide-binding</keyword>
<comment type="caution">
    <text evidence="13">Lacks conserved residue(s) required for the propagation of feature annotation.</text>
</comment>
<evidence type="ECO:0000256" key="9">
    <source>
        <dbReference type="ARBA" id="ARBA00072883"/>
    </source>
</evidence>
<evidence type="ECO:0000256" key="1">
    <source>
        <dbReference type="ARBA" id="ARBA00005898"/>
    </source>
</evidence>
<dbReference type="HAMAP" id="MF_00208">
    <property type="entry name" value="MurE"/>
    <property type="match status" value="1"/>
</dbReference>
<evidence type="ECO:0000256" key="4">
    <source>
        <dbReference type="ARBA" id="ARBA00022984"/>
    </source>
</evidence>
<dbReference type="SUPFAM" id="SSF63418">
    <property type="entry name" value="MurE/MurF N-terminal domain"/>
    <property type="match status" value="1"/>
</dbReference>
<feature type="binding site" evidence="13">
    <location>
        <position position="157"/>
    </location>
    <ligand>
        <name>UDP-N-acetyl-alpha-D-muramoyl-L-alanyl-D-glutamate</name>
        <dbReference type="ChEBI" id="CHEBI:83900"/>
    </ligand>
</feature>
<feature type="binding site" evidence="13">
    <location>
        <position position="191"/>
    </location>
    <ligand>
        <name>UDP-N-acetyl-alpha-D-muramoyl-L-alanyl-D-glutamate</name>
        <dbReference type="ChEBI" id="CHEBI:83900"/>
    </ligand>
</feature>
<feature type="binding site" evidence="13">
    <location>
        <position position="29"/>
    </location>
    <ligand>
        <name>UDP-N-acetyl-alpha-D-muramoyl-L-alanyl-D-glutamate</name>
        <dbReference type="ChEBI" id="CHEBI:83900"/>
    </ligand>
</feature>
<evidence type="ECO:0000259" key="15">
    <source>
        <dbReference type="Pfam" id="PF01225"/>
    </source>
</evidence>
<accession>A0A803FTP5</accession>
<feature type="domain" description="Mur ligase N-terminal catalytic" evidence="15">
    <location>
        <begin position="23"/>
        <end position="102"/>
    </location>
</feature>
<evidence type="ECO:0000259" key="17">
    <source>
        <dbReference type="Pfam" id="PF08245"/>
    </source>
</evidence>
<keyword evidence="13 18" id="KW-0436">Ligase</keyword>
<dbReference type="Gene3D" id="3.40.1390.10">
    <property type="entry name" value="MurE/MurF, N-terminal domain"/>
    <property type="match status" value="1"/>
</dbReference>
<name>A0A803FTP5_9GAMM</name>
<keyword evidence="2 13" id="KW-0132">Cell division</keyword>
<dbReference type="PANTHER" id="PTHR23135:SF4">
    <property type="entry name" value="UDP-N-ACETYLMURAMOYL-L-ALANYL-D-GLUTAMATE--2,6-DIAMINOPIMELATE LIGASE MURE HOMOLOG, CHLOROPLASTIC"/>
    <property type="match status" value="1"/>
</dbReference>
<dbReference type="InterPro" id="IPR000713">
    <property type="entry name" value="Mur_ligase_N"/>
</dbReference>
<evidence type="ECO:0000256" key="7">
    <source>
        <dbReference type="ARBA" id="ARBA00050251"/>
    </source>
</evidence>
<dbReference type="SUPFAM" id="SSF53623">
    <property type="entry name" value="MurD-like peptide ligases, catalytic domain"/>
    <property type="match status" value="1"/>
</dbReference>
<evidence type="ECO:0000256" key="10">
    <source>
        <dbReference type="ARBA" id="ARBA00075482"/>
    </source>
</evidence>
<proteinExistence type="inferred from homology"/>
<dbReference type="GO" id="GO:0051301">
    <property type="term" value="P:cell division"/>
    <property type="evidence" value="ECO:0007669"/>
    <property type="project" value="UniProtKB-KW"/>
</dbReference>
<feature type="domain" description="Mur ligase central" evidence="17">
    <location>
        <begin position="114"/>
        <end position="318"/>
    </location>
</feature>
<feature type="binding site" evidence="13">
    <location>
        <begin position="158"/>
        <end position="159"/>
    </location>
    <ligand>
        <name>UDP-N-acetyl-alpha-D-muramoyl-L-alanyl-D-glutamate</name>
        <dbReference type="ChEBI" id="CHEBI:83900"/>
    </ligand>
</feature>
<comment type="subcellular location">
    <subcellularLocation>
        <location evidence="13 14">Cytoplasm</location>
    </subcellularLocation>
</comment>
<comment type="catalytic activity">
    <reaction evidence="7 13">
        <text>UDP-N-acetyl-alpha-D-muramoyl-L-alanyl-D-glutamate + meso-2,6-diaminopimelate + ATP = UDP-N-acetyl-alpha-D-muramoyl-L-alanyl-gamma-D-glutamyl-meso-2,6-diaminopimelate + ADP + phosphate + H(+)</text>
        <dbReference type="Rhea" id="RHEA:23676"/>
        <dbReference type="ChEBI" id="CHEBI:15378"/>
        <dbReference type="ChEBI" id="CHEBI:30616"/>
        <dbReference type="ChEBI" id="CHEBI:43474"/>
        <dbReference type="ChEBI" id="CHEBI:57791"/>
        <dbReference type="ChEBI" id="CHEBI:83900"/>
        <dbReference type="ChEBI" id="CHEBI:83905"/>
        <dbReference type="ChEBI" id="CHEBI:456216"/>
        <dbReference type="EC" id="6.3.2.13"/>
    </reaction>
</comment>
<keyword evidence="13" id="KW-0963">Cytoplasm</keyword>
<comment type="function">
    <text evidence="13">Catalyzes the addition of meso-diaminopimelic acid to the nucleotide precursor UDP-N-acetylmuramoyl-L-alanyl-D-glutamate (UMAG) in the biosynthesis of bacterial cell-wall peptidoglycan.</text>
</comment>
<dbReference type="GO" id="GO:0005524">
    <property type="term" value="F:ATP binding"/>
    <property type="evidence" value="ECO:0007669"/>
    <property type="project" value="UniProtKB-UniRule"/>
</dbReference>
<evidence type="ECO:0000313" key="19">
    <source>
        <dbReference type="Proteomes" id="UP000294289"/>
    </source>
</evidence>
<dbReference type="SUPFAM" id="SSF53244">
    <property type="entry name" value="MurD-like peptide ligases, peptide-binding domain"/>
    <property type="match status" value="1"/>
</dbReference>
<dbReference type="EMBL" id="LR217737">
    <property type="protein sequence ID" value="VFP88194.1"/>
    <property type="molecule type" value="Genomic_DNA"/>
</dbReference>
<feature type="binding site" evidence="13">
    <location>
        <position position="390"/>
    </location>
    <ligand>
        <name>meso-2,6-diaminopimelate</name>
        <dbReference type="ChEBI" id="CHEBI:57791"/>
    </ligand>
</feature>
<dbReference type="RefSeq" id="WP_157991030.1">
    <property type="nucleotide sequence ID" value="NZ_LR217737.1"/>
</dbReference>
<evidence type="ECO:0000259" key="16">
    <source>
        <dbReference type="Pfam" id="PF02875"/>
    </source>
</evidence>
<dbReference type="Pfam" id="PF08245">
    <property type="entry name" value="Mur_ligase_M"/>
    <property type="match status" value="1"/>
</dbReference>
<dbReference type="Pfam" id="PF01225">
    <property type="entry name" value="Mur_ligase"/>
    <property type="match status" value="1"/>
</dbReference>
<sequence>MKNHNLNELLSPWISNAPDYRLKEIKLDSRNIKPGDLFVAIKGHDHDGRLFISQAISQGAVAVIAETDTKTDNGKIRDIHGVPILYLKDLPHYLSFLAGRFYQDPSNKIPVIGVTGTNGKTTITHLIAQWVSLIGQSSAIMGTNGNGLYGELEHATNTTSSSIDIQRFLMSCLEKTVNLVIMELSSHGLIQGRVSALNFAATVFTNLSHEHLDYHGDISRYEDAKWLLFAKHKTEKIIINTDDPVGKKWILKLPNAVAVSINDRYQINSHKQWLNATKIKYYEHGVNVHFQSIWGNGFLKSCLIGSFNVSNLLISLATLLSLSYPLEKLINTASQLQPPPGRMEFFKRRDKPTIIVDYAHTPDALKQALVTLRLYCKGKLWCIFGCGGDRDKNKRALMGAIAEKLSDVIIITNDNPRKENPNKIINDILSGLIHNSRAKIIMNRIEAISYAVRTAQNTDIIFLAGKGHENYQIIGTKNFSYSDRYTVAHLIGMKE</sequence>
<dbReference type="NCBIfam" id="NF001123">
    <property type="entry name" value="PRK00139.1-1"/>
    <property type="match status" value="1"/>
</dbReference>
<feature type="modified residue" description="N6-carboxylysine" evidence="13">
    <location>
        <position position="225"/>
    </location>
</feature>
<feature type="binding site" evidence="13">
    <location>
        <position position="27"/>
    </location>
    <ligand>
        <name>UDP-N-acetyl-alpha-D-muramoyl-L-alanyl-D-glutamate</name>
        <dbReference type="ChEBI" id="CHEBI:83900"/>
    </ligand>
</feature>
<evidence type="ECO:0000256" key="2">
    <source>
        <dbReference type="ARBA" id="ARBA00022618"/>
    </source>
</evidence>
<dbReference type="Pfam" id="PF02875">
    <property type="entry name" value="Mur_ligase_C"/>
    <property type="match status" value="1"/>
</dbReference>
<evidence type="ECO:0000256" key="13">
    <source>
        <dbReference type="HAMAP-Rule" id="MF_00208"/>
    </source>
</evidence>
<evidence type="ECO:0000256" key="8">
    <source>
        <dbReference type="ARBA" id="ARBA00066633"/>
    </source>
</evidence>
<evidence type="ECO:0000256" key="11">
    <source>
        <dbReference type="ARBA" id="ARBA00076158"/>
    </source>
</evidence>
<organism evidence="18 19">
    <name type="scientific">Candidatus Erwinia haradaeae</name>
    <dbReference type="NCBI Taxonomy" id="1922217"/>
    <lineage>
        <taxon>Bacteria</taxon>
        <taxon>Pseudomonadati</taxon>
        <taxon>Pseudomonadota</taxon>
        <taxon>Gammaproteobacteria</taxon>
        <taxon>Enterobacterales</taxon>
        <taxon>Erwiniaceae</taxon>
        <taxon>Erwinia</taxon>
    </lineage>
</organism>
<feature type="binding site" evidence="13">
    <location>
        <begin position="414"/>
        <end position="417"/>
    </location>
    <ligand>
        <name>meso-2,6-diaminopimelate</name>
        <dbReference type="ChEBI" id="CHEBI:57791"/>
    </ligand>
</feature>
<keyword evidence="6 13" id="KW-0961">Cell wall biogenesis/degradation</keyword>
<comment type="PTM">
    <text evidence="13">Carboxylation is probably crucial for Mg(2+) binding and, consequently, for the gamma-phosphate positioning of ATP.</text>
</comment>
<dbReference type="Gene3D" id="3.40.1190.10">
    <property type="entry name" value="Mur-like, catalytic domain"/>
    <property type="match status" value="1"/>
</dbReference>
<feature type="binding site" evidence="13">
    <location>
        <begin position="116"/>
        <end position="122"/>
    </location>
    <ligand>
        <name>ATP</name>
        <dbReference type="ChEBI" id="CHEBI:30616"/>
    </ligand>
</feature>
<dbReference type="GO" id="GO:0000287">
    <property type="term" value="F:magnesium ion binding"/>
    <property type="evidence" value="ECO:0007669"/>
    <property type="project" value="UniProtKB-UniRule"/>
</dbReference>
<keyword evidence="13" id="KW-0460">Magnesium</keyword>
<dbReference type="NCBIfam" id="TIGR01085">
    <property type="entry name" value="murE"/>
    <property type="match status" value="1"/>
</dbReference>
<comment type="similarity">
    <text evidence="1 13">Belongs to the MurCDEF family. MurE subfamily.</text>
</comment>
<dbReference type="GO" id="GO:0009252">
    <property type="term" value="P:peptidoglycan biosynthetic process"/>
    <property type="evidence" value="ECO:0007669"/>
    <property type="project" value="UniProtKB-UniRule"/>
</dbReference>
<keyword evidence="3 13" id="KW-0133">Cell shape</keyword>
<evidence type="ECO:0000256" key="14">
    <source>
        <dbReference type="RuleBase" id="RU004135"/>
    </source>
</evidence>
<feature type="short sequence motif" description="Meso-diaminopimelate recognition motif" evidence="13">
    <location>
        <begin position="414"/>
        <end position="417"/>
    </location>
</feature>
<dbReference type="InterPro" id="IPR036565">
    <property type="entry name" value="Mur-like_cat_sf"/>
</dbReference>
<dbReference type="GO" id="GO:0008765">
    <property type="term" value="F:UDP-N-acetylmuramoylalanyl-D-glutamate-2,6-diaminopimelate ligase activity"/>
    <property type="evidence" value="ECO:0007669"/>
    <property type="project" value="UniProtKB-UniRule"/>
</dbReference>
<protein>
    <recommendedName>
        <fullName evidence="9 13">UDP-N-acetylmuramoyl-L-alanyl-D-glutamate--2,6-diaminopimelate ligase</fullName>
        <ecNumber evidence="8 13">6.3.2.13</ecNumber>
    </recommendedName>
    <alternativeName>
        <fullName evidence="10 13">Meso-A2pm-adding enzyme</fullName>
    </alternativeName>
    <alternativeName>
        <fullName evidence="11 13">Meso-diaminopimelate-adding enzyme</fullName>
    </alternativeName>
    <alternativeName>
        <fullName evidence="12 13">UDP-MurNAc-L-Ala-D-Glu:meso-diaminopimelate ligase</fullName>
    </alternativeName>
    <alternativeName>
        <fullName evidence="13">UDP-MurNAc-tripeptide synthetase</fullName>
    </alternativeName>
    <alternativeName>
        <fullName evidence="13">UDP-N-acetylmuramyl-tripeptide synthetase</fullName>
    </alternativeName>
</protein>
<evidence type="ECO:0000256" key="12">
    <source>
        <dbReference type="ARBA" id="ARBA00081560"/>
    </source>
</evidence>
<keyword evidence="5 13" id="KW-0131">Cell cycle</keyword>